<comment type="caution">
    <text evidence="4">The sequence shown here is derived from an EMBL/GenBank/DDBJ whole genome shotgun (WGS) entry which is preliminary data.</text>
</comment>
<dbReference type="RefSeq" id="WP_201682179.1">
    <property type="nucleotide sequence ID" value="NZ_JAEQNA010000001.1"/>
</dbReference>
<dbReference type="GO" id="GO:0004497">
    <property type="term" value="F:monooxygenase activity"/>
    <property type="evidence" value="ECO:0007669"/>
    <property type="project" value="UniProtKB-KW"/>
</dbReference>
<evidence type="ECO:0000256" key="1">
    <source>
        <dbReference type="ARBA" id="ARBA00023002"/>
    </source>
</evidence>
<evidence type="ECO:0000259" key="3">
    <source>
        <dbReference type="Pfam" id="PF01494"/>
    </source>
</evidence>
<sequence length="376" mass="40636">MAKNILIVGGGIAGLSLAIALARRGWSPEIVEANPAWGVYGVGIILQSNALRAIDGLGLAERCLDAGFPYSITRYCDRQGTLLHEQKKPNLSGERFAASTGMLRPALHEILRSEALSLGVRVKVGVRVESLEQDGRVHVTLSDGTRGSHDLLVGADGVRSQIRGLVFGAGHQPAYMGQSCWRFTVPRPPEVSCAVMVRGPNTQAGLIPLNRERMYLLLLTAEPGNPWMDKARLRELLAARLDGYGGLIGELARAIPPSEEIVYSPLEPLLMPGPWHRGRVVLVGDAAHATTPHIAQGASMAFEDAVVLSELIDGSDDLDTALPAFTRRRYERCRMIVENSLQIGRWQLQAWSGQPDPGEDIAGLSGRTLEALRAAL</sequence>
<evidence type="ECO:0000256" key="2">
    <source>
        <dbReference type="ARBA" id="ARBA00023033"/>
    </source>
</evidence>
<dbReference type="EMBL" id="JAEQNA010000001">
    <property type="protein sequence ID" value="MBL0419126.1"/>
    <property type="molecule type" value="Genomic_DNA"/>
</dbReference>
<dbReference type="InterPro" id="IPR002938">
    <property type="entry name" value="FAD-bd"/>
</dbReference>
<keyword evidence="1" id="KW-0560">Oxidoreductase</keyword>
<dbReference type="Proteomes" id="UP000613011">
    <property type="component" value="Unassembled WGS sequence"/>
</dbReference>
<feature type="domain" description="FAD-binding" evidence="3">
    <location>
        <begin position="5"/>
        <end position="309"/>
    </location>
</feature>
<dbReference type="InterPro" id="IPR036188">
    <property type="entry name" value="FAD/NAD-bd_sf"/>
</dbReference>
<gene>
    <name evidence="4" type="ORF">JI739_02080</name>
</gene>
<dbReference type="Gene3D" id="3.50.50.60">
    <property type="entry name" value="FAD/NAD(P)-binding domain"/>
    <property type="match status" value="1"/>
</dbReference>
<reference evidence="4" key="1">
    <citation type="submission" date="2021-01" db="EMBL/GenBank/DDBJ databases">
        <title>Ramlibacter sp. strain AW1 16S ribosomal RNA gene Genome sequencing and assembly.</title>
        <authorList>
            <person name="Kang M."/>
        </authorList>
    </citation>
    <scope>NUCLEOTIDE SEQUENCE</scope>
    <source>
        <strain evidence="4">AW1</strain>
    </source>
</reference>
<dbReference type="PANTHER" id="PTHR13789">
    <property type="entry name" value="MONOOXYGENASE"/>
    <property type="match status" value="1"/>
</dbReference>
<evidence type="ECO:0000313" key="4">
    <source>
        <dbReference type="EMBL" id="MBL0419126.1"/>
    </source>
</evidence>
<evidence type="ECO:0000313" key="5">
    <source>
        <dbReference type="Proteomes" id="UP000613011"/>
    </source>
</evidence>
<organism evidence="4 5">
    <name type="scientific">Ramlibacter aurantiacus</name>
    <dbReference type="NCBI Taxonomy" id="2801330"/>
    <lineage>
        <taxon>Bacteria</taxon>
        <taxon>Pseudomonadati</taxon>
        <taxon>Pseudomonadota</taxon>
        <taxon>Betaproteobacteria</taxon>
        <taxon>Burkholderiales</taxon>
        <taxon>Comamonadaceae</taxon>
        <taxon>Ramlibacter</taxon>
    </lineage>
</organism>
<name>A0A936ZMV7_9BURK</name>
<dbReference type="PANTHER" id="PTHR13789:SF309">
    <property type="entry name" value="PUTATIVE (AFU_ORTHOLOGUE AFUA_6G14510)-RELATED"/>
    <property type="match status" value="1"/>
</dbReference>
<dbReference type="SUPFAM" id="SSF51905">
    <property type="entry name" value="FAD/NAD(P)-binding domain"/>
    <property type="match status" value="1"/>
</dbReference>
<keyword evidence="2 4" id="KW-0503">Monooxygenase</keyword>
<dbReference type="AlphaFoldDB" id="A0A936ZMV7"/>
<dbReference type="NCBIfam" id="NF005313">
    <property type="entry name" value="PRK06847.1"/>
    <property type="match status" value="1"/>
</dbReference>
<protein>
    <submittedName>
        <fullName evidence="4">FAD-dependent monooxygenase</fullName>
    </submittedName>
</protein>
<proteinExistence type="predicted"/>
<dbReference type="PRINTS" id="PR00420">
    <property type="entry name" value="RNGMNOXGNASE"/>
</dbReference>
<dbReference type="InterPro" id="IPR050493">
    <property type="entry name" value="FAD-dep_Monooxygenase_BioMet"/>
</dbReference>
<keyword evidence="5" id="KW-1185">Reference proteome</keyword>
<dbReference type="Pfam" id="PF01494">
    <property type="entry name" value="FAD_binding_3"/>
    <property type="match status" value="1"/>
</dbReference>
<dbReference type="GO" id="GO:0071949">
    <property type="term" value="F:FAD binding"/>
    <property type="evidence" value="ECO:0007669"/>
    <property type="project" value="InterPro"/>
</dbReference>
<accession>A0A936ZMV7</accession>